<evidence type="ECO:0000313" key="1">
    <source>
        <dbReference type="EMBL" id="ETX01206.1"/>
    </source>
</evidence>
<organism evidence="1 2">
    <name type="scientific">Candidatus Entotheonella gemina</name>
    <dbReference type="NCBI Taxonomy" id="1429439"/>
    <lineage>
        <taxon>Bacteria</taxon>
        <taxon>Pseudomonadati</taxon>
        <taxon>Nitrospinota/Tectimicrobiota group</taxon>
        <taxon>Candidatus Tectimicrobiota</taxon>
        <taxon>Candidatus Entotheonellia</taxon>
        <taxon>Candidatus Entotheonellales</taxon>
        <taxon>Candidatus Entotheonellaceae</taxon>
        <taxon>Candidatus Entotheonella</taxon>
    </lineage>
</organism>
<dbReference type="EMBL" id="AZHX01001647">
    <property type="protein sequence ID" value="ETX01206.1"/>
    <property type="molecule type" value="Genomic_DNA"/>
</dbReference>
<proteinExistence type="predicted"/>
<name>W4LU08_9BACT</name>
<dbReference type="Proteomes" id="UP000019140">
    <property type="component" value="Unassembled WGS sequence"/>
</dbReference>
<protein>
    <submittedName>
        <fullName evidence="1">Uncharacterized protein</fullName>
    </submittedName>
</protein>
<accession>W4LU08</accession>
<gene>
    <name evidence="1" type="ORF">ETSY2_37680</name>
</gene>
<comment type="caution">
    <text evidence="1">The sequence shown here is derived from an EMBL/GenBank/DDBJ whole genome shotgun (WGS) entry which is preliminary data.</text>
</comment>
<keyword evidence="2" id="KW-1185">Reference proteome</keyword>
<dbReference type="AlphaFoldDB" id="W4LU08"/>
<evidence type="ECO:0000313" key="2">
    <source>
        <dbReference type="Proteomes" id="UP000019140"/>
    </source>
</evidence>
<reference evidence="1 2" key="1">
    <citation type="journal article" date="2014" name="Nature">
        <title>An environmental bacterial taxon with a large and distinct metabolic repertoire.</title>
        <authorList>
            <person name="Wilson M.C."/>
            <person name="Mori T."/>
            <person name="Ruckert C."/>
            <person name="Uria A.R."/>
            <person name="Helf M.J."/>
            <person name="Takada K."/>
            <person name="Gernert C."/>
            <person name="Steffens U.A."/>
            <person name="Heycke N."/>
            <person name="Schmitt S."/>
            <person name="Rinke C."/>
            <person name="Helfrich E.J."/>
            <person name="Brachmann A.O."/>
            <person name="Gurgui C."/>
            <person name="Wakimoto T."/>
            <person name="Kracht M."/>
            <person name="Crusemann M."/>
            <person name="Hentschel U."/>
            <person name="Abe I."/>
            <person name="Matsunaga S."/>
            <person name="Kalinowski J."/>
            <person name="Takeyama H."/>
            <person name="Piel J."/>
        </authorList>
    </citation>
    <scope>NUCLEOTIDE SEQUENCE [LARGE SCALE GENOMIC DNA]</scope>
    <source>
        <strain evidence="2">TSY2</strain>
    </source>
</reference>
<dbReference type="HOGENOM" id="CLU_1812253_0_0_7"/>
<sequence length="142" mass="16041">MYGNDKVMTRYLRLLILIVSLGWFLAAEVRAALDATRWRPSQADTPVWWDNIEGAPFWIRGPKPQFDRARKMHRVSLQRAAARQLGDSTRHRHLLPSQKAAVQSQYFGWFVTPRLAPLDHALGAVLAVASIRQSHGGRSSLG</sequence>